<gene>
    <name evidence="6" type="ORF">EV384_0643</name>
</gene>
<feature type="compositionally biased region" description="Low complexity" evidence="4">
    <location>
        <begin position="97"/>
        <end position="111"/>
    </location>
</feature>
<protein>
    <recommendedName>
        <fullName evidence="5">GH26 domain-containing protein</fullName>
    </recommendedName>
</protein>
<feature type="domain" description="GH26" evidence="5">
    <location>
        <begin position="57"/>
        <end position="385"/>
    </location>
</feature>
<feature type="active site" description="Proton donor" evidence="3">
    <location>
        <position position="216"/>
    </location>
</feature>
<evidence type="ECO:0000256" key="4">
    <source>
        <dbReference type="SAM" id="MobiDB-lite"/>
    </source>
</evidence>
<dbReference type="EMBL" id="SHLD01000001">
    <property type="protein sequence ID" value="RZU72284.1"/>
    <property type="molecule type" value="Genomic_DNA"/>
</dbReference>
<evidence type="ECO:0000313" key="6">
    <source>
        <dbReference type="EMBL" id="RZU72284.1"/>
    </source>
</evidence>
<dbReference type="AlphaFoldDB" id="A0A4Q8B415"/>
<dbReference type="InterPro" id="IPR017853">
    <property type="entry name" value="GH"/>
</dbReference>
<organism evidence="6 7">
    <name type="scientific">Micromonospora kangleipakensis</name>
    <dbReference type="NCBI Taxonomy" id="1077942"/>
    <lineage>
        <taxon>Bacteria</taxon>
        <taxon>Bacillati</taxon>
        <taxon>Actinomycetota</taxon>
        <taxon>Actinomycetes</taxon>
        <taxon>Micromonosporales</taxon>
        <taxon>Micromonosporaceae</taxon>
        <taxon>Micromonospora</taxon>
    </lineage>
</organism>
<keyword evidence="1 3" id="KW-0378">Hydrolase</keyword>
<evidence type="ECO:0000256" key="2">
    <source>
        <dbReference type="ARBA" id="ARBA00023295"/>
    </source>
</evidence>
<feature type="region of interest" description="Disordered" evidence="4">
    <location>
        <begin position="1"/>
        <end position="27"/>
    </location>
</feature>
<evidence type="ECO:0000259" key="5">
    <source>
        <dbReference type="PROSITE" id="PS51764"/>
    </source>
</evidence>
<dbReference type="PROSITE" id="PS51764">
    <property type="entry name" value="GH26"/>
    <property type="match status" value="1"/>
</dbReference>
<dbReference type="RefSeq" id="WP_130329956.1">
    <property type="nucleotide sequence ID" value="NZ_SHLD01000001.1"/>
</dbReference>
<name>A0A4Q8B415_9ACTN</name>
<evidence type="ECO:0000313" key="7">
    <source>
        <dbReference type="Proteomes" id="UP000294114"/>
    </source>
</evidence>
<dbReference type="SUPFAM" id="SSF51445">
    <property type="entry name" value="(Trans)glycosidases"/>
    <property type="match status" value="1"/>
</dbReference>
<dbReference type="InterPro" id="IPR022790">
    <property type="entry name" value="GH26_dom"/>
</dbReference>
<evidence type="ECO:0000256" key="1">
    <source>
        <dbReference type="ARBA" id="ARBA00022801"/>
    </source>
</evidence>
<comment type="caution">
    <text evidence="6">The sequence shown here is derived from an EMBL/GenBank/DDBJ whole genome shotgun (WGS) entry which is preliminary data.</text>
</comment>
<keyword evidence="7" id="KW-1185">Reference proteome</keyword>
<evidence type="ECO:0000256" key="3">
    <source>
        <dbReference type="PROSITE-ProRule" id="PRU01100"/>
    </source>
</evidence>
<feature type="active site" description="Nucleophile" evidence="3">
    <location>
        <position position="321"/>
    </location>
</feature>
<proteinExistence type="inferred from homology"/>
<dbReference type="GO" id="GO:0004553">
    <property type="term" value="F:hydrolase activity, hydrolyzing O-glycosyl compounds"/>
    <property type="evidence" value="ECO:0007669"/>
    <property type="project" value="InterPro"/>
</dbReference>
<keyword evidence="2 3" id="KW-0326">Glycosidase</keyword>
<accession>A0A4Q8B415</accession>
<feature type="compositionally biased region" description="Low complexity" evidence="4">
    <location>
        <begin position="59"/>
        <end position="83"/>
    </location>
</feature>
<dbReference type="OrthoDB" id="976137at2"/>
<reference evidence="6 7" key="1">
    <citation type="submission" date="2019-02" db="EMBL/GenBank/DDBJ databases">
        <title>Sequencing the genomes of 1000 actinobacteria strains.</title>
        <authorList>
            <person name="Klenk H.-P."/>
        </authorList>
    </citation>
    <scope>NUCLEOTIDE SEQUENCE [LARGE SCALE GENOMIC DNA]</scope>
    <source>
        <strain evidence="6 7">DSM 45612</strain>
    </source>
</reference>
<feature type="region of interest" description="Disordered" evidence="4">
    <location>
        <begin position="52"/>
        <end position="118"/>
    </location>
</feature>
<comment type="similarity">
    <text evidence="3">Belongs to the glycosyl hydrolase 26 family.</text>
</comment>
<sequence>MGPGPSIAPVLDARPAPAPPPGPGPRWRLRRGSLLAVIVAVGLLGTTVAVAATQDRDPAQPAATGTTGPETTAPAPGPAASLPTDPPDGVAGIGTNPSLAPSSSPSATPGAGFVPFPAPRTTLPGASIHLLNGESFADGLARSDRTYGPLRMVRVFYPGLPPAWSGSRADVADRTVVVSFKAPPAEVAAGKHDARLATWFASIPRDHDVYWSYFHEPENDVESGNYTTAQFRAAWRRIAGLADRARNPQLRATLILMCWTLNPNSGRSFTDYYPGGDVVDVLGWDCYNSGGKFNRYTDPAKVFGPMISKSKALGKPWGLAETGSVRIAGDSGTGRAAWIRSMSSYLNDQRPVWVAYYDYQVSGGDFRLTDDPSRDAWRAWCSAPR</sequence>
<dbReference type="Gene3D" id="3.20.20.80">
    <property type="entry name" value="Glycosidases"/>
    <property type="match status" value="1"/>
</dbReference>
<dbReference type="Proteomes" id="UP000294114">
    <property type="component" value="Unassembled WGS sequence"/>
</dbReference>